<accession>F4X4Y0</accession>
<dbReference type="AlphaFoldDB" id="F4X4Y0"/>
<dbReference type="Proteomes" id="UP000007755">
    <property type="component" value="Unassembled WGS sequence"/>
</dbReference>
<evidence type="ECO:0000313" key="2">
    <source>
        <dbReference type="Proteomes" id="UP000007755"/>
    </source>
</evidence>
<dbReference type="InParanoid" id="F4X4Y0"/>
<evidence type="ECO:0000313" key="1">
    <source>
        <dbReference type="EMBL" id="EGI58553.1"/>
    </source>
</evidence>
<organism evidence="2">
    <name type="scientific">Acromyrmex echinatior</name>
    <name type="common">Panamanian leafcutter ant</name>
    <name type="synonym">Acromyrmex octospinosus echinatior</name>
    <dbReference type="NCBI Taxonomy" id="103372"/>
    <lineage>
        <taxon>Eukaryota</taxon>
        <taxon>Metazoa</taxon>
        <taxon>Ecdysozoa</taxon>
        <taxon>Arthropoda</taxon>
        <taxon>Hexapoda</taxon>
        <taxon>Insecta</taxon>
        <taxon>Pterygota</taxon>
        <taxon>Neoptera</taxon>
        <taxon>Endopterygota</taxon>
        <taxon>Hymenoptera</taxon>
        <taxon>Apocrita</taxon>
        <taxon>Aculeata</taxon>
        <taxon>Formicoidea</taxon>
        <taxon>Formicidae</taxon>
        <taxon>Myrmicinae</taxon>
        <taxon>Acromyrmex</taxon>
    </lineage>
</organism>
<protein>
    <submittedName>
        <fullName evidence="1">Uncharacterized protein</fullName>
    </submittedName>
</protein>
<keyword evidence="2" id="KW-1185">Reference proteome</keyword>
<proteinExistence type="predicted"/>
<gene>
    <name evidence="1" type="ORF">G5I_13403</name>
</gene>
<name>F4X4Y0_ACREC</name>
<dbReference type="eggNOG" id="ENOG502TCEF">
    <property type="taxonomic scope" value="Eukaryota"/>
</dbReference>
<dbReference type="EMBL" id="GL888679">
    <property type="protein sequence ID" value="EGI58553.1"/>
    <property type="molecule type" value="Genomic_DNA"/>
</dbReference>
<sequence length="239" mass="26140">MGHGCFEAYLFEIQHNASPICAHCRAKYCRYGDAHAVVLPILGRGEACHFLSGWSSMSLTGHTYCQGYVLRCVLDGPHGFLRGHTHEGVGRVGASGPEEAKGSFSSDLSGMTFKSLTNFGSFGKAPWDRPIERYHSDRSGYHHGYRRSSKGKGGTSAALSALTLLAFLFLLNVMQQSLQDNNSTLVPTTTTLLLRDTELPIILDNGEEKKAETKDNFARIANVYASKATTTKGYAQRKD</sequence>
<reference evidence="1" key="1">
    <citation type="submission" date="2011-02" db="EMBL/GenBank/DDBJ databases">
        <title>The genome of the leaf-cutting ant Acromyrmex echinatior suggests key adaptations to social evolution and fungus farming.</title>
        <authorList>
            <person name="Nygaard S."/>
            <person name="Zhang G."/>
        </authorList>
    </citation>
    <scope>NUCLEOTIDE SEQUENCE</scope>
</reference>